<evidence type="ECO:0000313" key="2">
    <source>
        <dbReference type="EMBL" id="KAA6351907.1"/>
    </source>
</evidence>
<accession>A0A5J4T0W0</accession>
<protein>
    <recommendedName>
        <fullName evidence="3">YtxH domain-containing protein</fullName>
    </recommendedName>
</protein>
<comment type="caution">
    <text evidence="2">The sequence shown here is derived from an EMBL/GenBank/DDBJ whole genome shotgun (WGS) entry which is preliminary data.</text>
</comment>
<evidence type="ECO:0000256" key="1">
    <source>
        <dbReference type="SAM" id="Phobius"/>
    </source>
</evidence>
<gene>
    <name evidence="2" type="ORF">EZS27_000704</name>
</gene>
<proteinExistence type="predicted"/>
<organism evidence="2">
    <name type="scientific">termite gut metagenome</name>
    <dbReference type="NCBI Taxonomy" id="433724"/>
    <lineage>
        <taxon>unclassified sequences</taxon>
        <taxon>metagenomes</taxon>
        <taxon>organismal metagenomes</taxon>
    </lineage>
</organism>
<reference evidence="2" key="1">
    <citation type="submission" date="2019-03" db="EMBL/GenBank/DDBJ databases">
        <title>Single cell metagenomics reveals metabolic interactions within the superorganism composed of flagellate Streblomastix strix and complex community of Bacteroidetes bacteria on its surface.</title>
        <authorList>
            <person name="Treitli S.C."/>
            <person name="Kolisko M."/>
            <person name="Husnik F."/>
            <person name="Keeling P."/>
            <person name="Hampl V."/>
        </authorList>
    </citation>
    <scope>NUCLEOTIDE SEQUENCE</scope>
    <source>
        <strain evidence="2">STM</strain>
    </source>
</reference>
<keyword evidence="1" id="KW-0812">Transmembrane</keyword>
<keyword evidence="1" id="KW-1133">Transmembrane helix</keyword>
<dbReference type="EMBL" id="SNRY01000007">
    <property type="protein sequence ID" value="KAA6351907.1"/>
    <property type="molecule type" value="Genomic_DNA"/>
</dbReference>
<dbReference type="AlphaFoldDB" id="A0A5J4T0W0"/>
<evidence type="ECO:0008006" key="3">
    <source>
        <dbReference type="Google" id="ProtNLM"/>
    </source>
</evidence>
<name>A0A5J4T0W0_9ZZZZ</name>
<sequence length="83" mass="8580">MKTSSLLIGMGIGLVVGAAVGVYLASREEDKAALADEIGSKVDSAKKKIGKVVSDGIDELEKTAEKAVQIAQEGIAKVQVHKS</sequence>
<feature type="transmembrane region" description="Helical" evidence="1">
    <location>
        <begin position="6"/>
        <end position="25"/>
    </location>
</feature>
<keyword evidence="1" id="KW-0472">Membrane</keyword>